<dbReference type="OrthoDB" id="47801at2759"/>
<dbReference type="InterPro" id="IPR009060">
    <property type="entry name" value="UBA-like_sf"/>
</dbReference>
<dbReference type="InterPro" id="IPR000608">
    <property type="entry name" value="UBC"/>
</dbReference>
<dbReference type="Proteomes" id="UP000559256">
    <property type="component" value="Unassembled WGS sequence"/>
</dbReference>
<keyword evidence="9" id="KW-1185">Reference proteome</keyword>
<dbReference type="CDD" id="cd14297">
    <property type="entry name" value="UBA2_spUBP14_like"/>
    <property type="match status" value="1"/>
</dbReference>
<dbReference type="PANTHER" id="PTHR46116:SF15">
    <property type="entry name" value="(E3-INDEPENDENT) E2 UBIQUITIN-CONJUGATING ENZYME"/>
    <property type="match status" value="1"/>
</dbReference>
<dbReference type="Gene3D" id="3.10.110.10">
    <property type="entry name" value="Ubiquitin Conjugating Enzyme"/>
    <property type="match status" value="1"/>
</dbReference>
<evidence type="ECO:0000256" key="3">
    <source>
        <dbReference type="ARBA" id="ARBA00022786"/>
    </source>
</evidence>
<dbReference type="SMART" id="SM00212">
    <property type="entry name" value="UBCc"/>
    <property type="match status" value="1"/>
</dbReference>
<gene>
    <name evidence="8" type="ORF">D9758_001074</name>
</gene>
<feature type="region of interest" description="Disordered" evidence="5">
    <location>
        <begin position="1087"/>
        <end position="1109"/>
    </location>
</feature>
<dbReference type="Pfam" id="PF03227">
    <property type="entry name" value="GILT"/>
    <property type="match status" value="1"/>
</dbReference>
<dbReference type="InterPro" id="IPR004911">
    <property type="entry name" value="Interferon-induced_GILT"/>
</dbReference>
<dbReference type="EMBL" id="JAACJM010000012">
    <property type="protein sequence ID" value="KAF5369870.1"/>
    <property type="molecule type" value="Genomic_DNA"/>
</dbReference>
<evidence type="ECO:0000256" key="5">
    <source>
        <dbReference type="SAM" id="MobiDB-lite"/>
    </source>
</evidence>
<feature type="compositionally biased region" description="Polar residues" evidence="5">
    <location>
        <begin position="1094"/>
        <end position="1107"/>
    </location>
</feature>
<dbReference type="GO" id="GO:0016671">
    <property type="term" value="F:oxidoreductase activity, acting on a sulfur group of donors, disulfide as acceptor"/>
    <property type="evidence" value="ECO:0007669"/>
    <property type="project" value="InterPro"/>
</dbReference>
<keyword evidence="4" id="KW-0325">Glycoprotein</keyword>
<dbReference type="CDD" id="cd23810">
    <property type="entry name" value="UBCc_BIRC6"/>
    <property type="match status" value="1"/>
</dbReference>
<dbReference type="PANTHER" id="PTHR46116">
    <property type="entry name" value="(E3-INDEPENDENT) E2 UBIQUITIN-CONJUGATING ENZYME"/>
    <property type="match status" value="1"/>
</dbReference>
<feature type="region of interest" description="Disordered" evidence="5">
    <location>
        <begin position="517"/>
        <end position="583"/>
    </location>
</feature>
<dbReference type="Gene3D" id="1.10.8.10">
    <property type="entry name" value="DNA helicase RuvA subunit, C-terminal domain"/>
    <property type="match status" value="1"/>
</dbReference>
<proteinExistence type="inferred from homology"/>
<sequence length="1129" mass="124932">MLSFTLTWVFFSIFATSTVLSVSVDLGTSIQQPLLATNGDIKVPVVLGVMSRCPDALLCENIFDQVLKRVGNKIDMSLAYLAKLNSSDPDYGADCLHGPEECAGNVHQLCVKKYAPENWWPFVHCNNFQGRDKIGTPETAFKCAKTTGIDWETSGVGECAGLDGKGTAAEGVRLLHSSMAIARELGIEKSCTIVINGEPVCVHDGTWKECENGHTANDFVRQINEEYNRVNSLRGALTVTSITSTRSTIIIMERDIEQLVEMGASRAQARAALKQYKDVMQAAERIFDGQFDNVQEDEIIDTKPTEIRSIPRMVTPEDENMDNDDEAEDDDDAFIDYDSDDAHVLTSNIKTDSDPYAGIFFSKDRREEVIEVEEEPEMISVSGHDTPVKIMTQGQWMKGCPEGGEQSFLFSLYSQLNDGTFPCPQGCGATISRKKGDFFAIFPEFSTYTDHLRSIVRQNCPRCHTKLCIACGEHISAHKVQRPSAAKDDDPLFHCSDLQGVILGVGLYHIEQMFTEHDTERKETKEPSSRTSKRRKTNTTTRSESTPDDDDDMYYGAVQGKKQKGGIGYAGNQKEDNSGQAEAHALQLEKDAKMGSLLSAVRVFLPNLHRSGGGRTSDYLVHPTALAHLRRRFNYVCSTLLRNDSLADMSERAVLYFELLEWLETISNHEALASMMAMPIMAVASIKDSLTRKSTSNTGSQFRERTIVYEGSSSPRELLEGIAIQAQAALKGLENSKPVEPTTGELTEEQKRITLNSKGKAKETRAAPVSEENQKLTNFCKRILATTAGIDRSLRETKGDAFLDRLQASLPKVFTSASETVQVEAGDTEESAKKAYLQWAQRVRFEYCDLTVPNTCTEDDPLPHYKFYYNTEARMLANSDIPKRSLAIAKELAILTTNLPVAWDSSIFLRVDETRVDVIKALITGPEGTPYYNGCYLFDIFLGPAYNQSPPSVKYMTTNGGKYRFNPNLYADGKVCLSLLGTWSGPGWVSGKSTLLQVLISIQSMILCDEPYLNEPGWAESAGTPQSIAYSANIRRMVVKTAMLGNLKNPPEPFGDIIRTHYRLKARSISQQLDQWLAQDDGKLTLGDGGYNGPSRNESAGGSSNGFKQDIDEMKRLLGGLESGIGQSK</sequence>
<evidence type="ECO:0000313" key="8">
    <source>
        <dbReference type="EMBL" id="KAF5369870.1"/>
    </source>
</evidence>
<keyword evidence="3" id="KW-0833">Ubl conjugation pathway</keyword>
<dbReference type="AlphaFoldDB" id="A0A8H5GS90"/>
<feature type="signal peptide" evidence="6">
    <location>
        <begin position="1"/>
        <end position="21"/>
    </location>
</feature>
<dbReference type="GO" id="GO:0061631">
    <property type="term" value="F:ubiquitin conjugating enzyme activity"/>
    <property type="evidence" value="ECO:0007669"/>
    <property type="project" value="TreeGrafter"/>
</dbReference>
<dbReference type="PROSITE" id="PS50127">
    <property type="entry name" value="UBC_2"/>
    <property type="match status" value="1"/>
</dbReference>
<evidence type="ECO:0000256" key="4">
    <source>
        <dbReference type="ARBA" id="ARBA00023180"/>
    </source>
</evidence>
<feature type="compositionally biased region" description="Basic and acidic residues" evidence="5">
    <location>
        <begin position="517"/>
        <end position="528"/>
    </location>
</feature>
<evidence type="ECO:0000259" key="7">
    <source>
        <dbReference type="PROSITE" id="PS50127"/>
    </source>
</evidence>
<keyword evidence="6" id="KW-0732">Signal</keyword>
<dbReference type="Pfam" id="PF00179">
    <property type="entry name" value="UQ_con"/>
    <property type="match status" value="1"/>
</dbReference>
<comment type="similarity">
    <text evidence="1">Belongs to the GILT family.</text>
</comment>
<evidence type="ECO:0000256" key="2">
    <source>
        <dbReference type="ARBA" id="ARBA00022679"/>
    </source>
</evidence>
<evidence type="ECO:0000313" key="9">
    <source>
        <dbReference type="Proteomes" id="UP000559256"/>
    </source>
</evidence>
<feature type="chain" id="PRO_5034637959" description="UBC core domain-containing protein" evidence="6">
    <location>
        <begin position="22"/>
        <end position="1129"/>
    </location>
</feature>
<accession>A0A8H5GS90</accession>
<reference evidence="8 9" key="1">
    <citation type="journal article" date="2020" name="ISME J.">
        <title>Uncovering the hidden diversity of litter-decomposition mechanisms in mushroom-forming fungi.</title>
        <authorList>
            <person name="Floudas D."/>
            <person name="Bentzer J."/>
            <person name="Ahren D."/>
            <person name="Johansson T."/>
            <person name="Persson P."/>
            <person name="Tunlid A."/>
        </authorList>
    </citation>
    <scope>NUCLEOTIDE SEQUENCE [LARGE SCALE GENOMIC DNA]</scope>
    <source>
        <strain evidence="8 9">CBS 291.85</strain>
    </source>
</reference>
<protein>
    <recommendedName>
        <fullName evidence="7">UBC core domain-containing protein</fullName>
    </recommendedName>
</protein>
<keyword evidence="2" id="KW-0808">Transferase</keyword>
<name>A0A8H5GS90_9AGAR</name>
<organism evidence="8 9">
    <name type="scientific">Tetrapyrgos nigripes</name>
    <dbReference type="NCBI Taxonomy" id="182062"/>
    <lineage>
        <taxon>Eukaryota</taxon>
        <taxon>Fungi</taxon>
        <taxon>Dikarya</taxon>
        <taxon>Basidiomycota</taxon>
        <taxon>Agaricomycotina</taxon>
        <taxon>Agaricomycetes</taxon>
        <taxon>Agaricomycetidae</taxon>
        <taxon>Agaricales</taxon>
        <taxon>Marasmiineae</taxon>
        <taxon>Marasmiaceae</taxon>
        <taxon>Tetrapyrgos</taxon>
    </lineage>
</organism>
<dbReference type="InterPro" id="IPR016135">
    <property type="entry name" value="UBQ-conjugating_enzyme/RWD"/>
</dbReference>
<dbReference type="SUPFAM" id="SSF46934">
    <property type="entry name" value="UBA-like"/>
    <property type="match status" value="1"/>
</dbReference>
<evidence type="ECO:0000256" key="1">
    <source>
        <dbReference type="ARBA" id="ARBA00005679"/>
    </source>
</evidence>
<dbReference type="SUPFAM" id="SSF54495">
    <property type="entry name" value="UBC-like"/>
    <property type="match status" value="1"/>
</dbReference>
<evidence type="ECO:0000256" key="6">
    <source>
        <dbReference type="SAM" id="SignalP"/>
    </source>
</evidence>
<comment type="caution">
    <text evidence="8">The sequence shown here is derived from an EMBL/GenBank/DDBJ whole genome shotgun (WGS) entry which is preliminary data.</text>
</comment>
<feature type="domain" description="UBC core" evidence="7">
    <location>
        <begin position="883"/>
        <end position="1047"/>
    </location>
</feature>